<evidence type="ECO:0000313" key="2">
    <source>
        <dbReference type="Proteomes" id="UP001196413"/>
    </source>
</evidence>
<proteinExistence type="predicted"/>
<gene>
    <name evidence="1" type="ORF">KIN20_025926</name>
</gene>
<dbReference type="AlphaFoldDB" id="A0AAD5N9B6"/>
<dbReference type="EMBL" id="JAHQIW010005303">
    <property type="protein sequence ID" value="KAJ1365556.1"/>
    <property type="molecule type" value="Genomic_DNA"/>
</dbReference>
<sequence>MNHSTKKDIRTGEKSLPNYAVLLLIELCCRNDDSMRILHSAGEAVPLIARSASD</sequence>
<accession>A0AAD5N9B6</accession>
<keyword evidence="2" id="KW-1185">Reference proteome</keyword>
<protein>
    <submittedName>
        <fullName evidence="1">Uncharacterized protein</fullName>
    </submittedName>
</protein>
<dbReference type="Proteomes" id="UP001196413">
    <property type="component" value="Unassembled WGS sequence"/>
</dbReference>
<evidence type="ECO:0000313" key="1">
    <source>
        <dbReference type="EMBL" id="KAJ1365556.1"/>
    </source>
</evidence>
<reference evidence="1" key="1">
    <citation type="submission" date="2021-06" db="EMBL/GenBank/DDBJ databases">
        <title>Parelaphostrongylus tenuis whole genome reference sequence.</title>
        <authorList>
            <person name="Garwood T.J."/>
            <person name="Larsen P.A."/>
            <person name="Fountain-Jones N.M."/>
            <person name="Garbe J.R."/>
            <person name="Macchietto M.G."/>
            <person name="Kania S.A."/>
            <person name="Gerhold R.W."/>
            <person name="Richards J.E."/>
            <person name="Wolf T.M."/>
        </authorList>
    </citation>
    <scope>NUCLEOTIDE SEQUENCE</scope>
    <source>
        <strain evidence="1">MNPRO001-30</strain>
        <tissue evidence="1">Meninges</tissue>
    </source>
</reference>
<name>A0AAD5N9B6_PARTN</name>
<organism evidence="1 2">
    <name type="scientific">Parelaphostrongylus tenuis</name>
    <name type="common">Meningeal worm</name>
    <dbReference type="NCBI Taxonomy" id="148309"/>
    <lineage>
        <taxon>Eukaryota</taxon>
        <taxon>Metazoa</taxon>
        <taxon>Ecdysozoa</taxon>
        <taxon>Nematoda</taxon>
        <taxon>Chromadorea</taxon>
        <taxon>Rhabditida</taxon>
        <taxon>Rhabditina</taxon>
        <taxon>Rhabditomorpha</taxon>
        <taxon>Strongyloidea</taxon>
        <taxon>Metastrongylidae</taxon>
        <taxon>Parelaphostrongylus</taxon>
    </lineage>
</organism>
<comment type="caution">
    <text evidence="1">The sequence shown here is derived from an EMBL/GenBank/DDBJ whole genome shotgun (WGS) entry which is preliminary data.</text>
</comment>